<dbReference type="EMBL" id="BK016018">
    <property type="protein sequence ID" value="DAF89897.1"/>
    <property type="molecule type" value="Genomic_DNA"/>
</dbReference>
<proteinExistence type="predicted"/>
<dbReference type="Pfam" id="PF20557">
    <property type="entry name" value="DnaT_2"/>
    <property type="match status" value="1"/>
</dbReference>
<accession>A0A8S5U5Z1</accession>
<evidence type="ECO:0000313" key="2">
    <source>
        <dbReference type="EMBL" id="DAF89897.1"/>
    </source>
</evidence>
<organism evidence="2">
    <name type="scientific">Siphoviridae sp. ctwHj1</name>
    <dbReference type="NCBI Taxonomy" id="2825727"/>
    <lineage>
        <taxon>Viruses</taxon>
        <taxon>Duplodnaviria</taxon>
        <taxon>Heunggongvirae</taxon>
        <taxon>Uroviricota</taxon>
        <taxon>Caudoviricetes</taxon>
    </lineage>
</organism>
<sequence>MALIIEDGTMPEGANTYASVADADSYLAERSENWPSAPSDITPDANIAKKERALILAADWLNTLEWKGEQVDPEWDMAWPRCGVPLAPRFDGVMQFVPCDIVPGKVKQAQMKVADLIYSGTDFFAPIEHGGEVKSISESSSTTIDVITESTSKSVTYAETAPSDTLYPAISGLIGKFLNKIPGKGSKMSCIRILKT</sequence>
<name>A0A8S5U5Z1_9CAUD</name>
<feature type="domain" description="Putative DnaT-like" evidence="1">
    <location>
        <begin position="1"/>
        <end position="188"/>
    </location>
</feature>
<reference evidence="2" key="1">
    <citation type="journal article" date="2021" name="Proc. Natl. Acad. Sci. U.S.A.">
        <title>A Catalog of Tens of Thousands of Viruses from Human Metagenomes Reveals Hidden Associations with Chronic Diseases.</title>
        <authorList>
            <person name="Tisza M.J."/>
            <person name="Buck C.B."/>
        </authorList>
    </citation>
    <scope>NUCLEOTIDE SEQUENCE</scope>
    <source>
        <strain evidence="2">CtwHj1</strain>
    </source>
</reference>
<protein>
    <submittedName>
        <fullName evidence="2">Putative Head Tail Connector Protein</fullName>
    </submittedName>
</protein>
<evidence type="ECO:0000259" key="1">
    <source>
        <dbReference type="Pfam" id="PF20557"/>
    </source>
</evidence>
<dbReference type="InterPro" id="IPR046787">
    <property type="entry name" value="DnaT_2"/>
</dbReference>